<evidence type="ECO:0000259" key="2">
    <source>
        <dbReference type="PROSITE" id="PS50994"/>
    </source>
</evidence>
<dbReference type="Gene3D" id="1.10.340.70">
    <property type="match status" value="1"/>
</dbReference>
<keyword evidence="3" id="KW-1185">Reference proteome</keyword>
<dbReference type="InterPro" id="IPR012337">
    <property type="entry name" value="RNaseH-like_sf"/>
</dbReference>
<dbReference type="InterPro" id="IPR043502">
    <property type="entry name" value="DNA/RNA_pol_sf"/>
</dbReference>
<dbReference type="Gene3D" id="3.30.420.10">
    <property type="entry name" value="Ribonuclease H-like superfamily/Ribonuclease H"/>
    <property type="match status" value="2"/>
</dbReference>
<dbReference type="PANTHER" id="PTHR48475">
    <property type="entry name" value="RIBONUCLEASE H"/>
    <property type="match status" value="1"/>
</dbReference>
<dbReference type="InterPro" id="IPR001584">
    <property type="entry name" value="Integrase_cat-core"/>
</dbReference>
<dbReference type="Proteomes" id="UP000087766">
    <property type="component" value="Chromosome 1"/>
</dbReference>
<dbReference type="InterPro" id="IPR002156">
    <property type="entry name" value="RNaseH_domain"/>
</dbReference>
<protein>
    <submittedName>
        <fullName evidence="4">Uncharacterized protein LOC106755592</fullName>
    </submittedName>
</protein>
<dbReference type="RefSeq" id="XP_014493263.1">
    <property type="nucleotide sequence ID" value="XM_014637777.1"/>
</dbReference>
<feature type="domain" description="Integrase catalytic" evidence="2">
    <location>
        <begin position="410"/>
        <end position="509"/>
    </location>
</feature>
<dbReference type="OrthoDB" id="912942at2759"/>
<dbReference type="Pfam" id="PF13456">
    <property type="entry name" value="RVT_3"/>
    <property type="match status" value="1"/>
</dbReference>
<dbReference type="PANTHER" id="PTHR48475:SF2">
    <property type="entry name" value="RIBONUCLEASE H"/>
    <property type="match status" value="1"/>
</dbReference>
<reference evidence="4" key="2">
    <citation type="submission" date="2025-08" db="UniProtKB">
        <authorList>
            <consortium name="RefSeq"/>
        </authorList>
    </citation>
    <scope>IDENTIFICATION</scope>
    <source>
        <tissue evidence="4">Leaf</tissue>
    </source>
</reference>
<dbReference type="PROSITE" id="PS50879">
    <property type="entry name" value="RNASE_H_1"/>
    <property type="match status" value="1"/>
</dbReference>
<dbReference type="Pfam" id="PF17919">
    <property type="entry name" value="RT_RNaseH_2"/>
    <property type="match status" value="1"/>
</dbReference>
<gene>
    <name evidence="4" type="primary">LOC106755592</name>
</gene>
<dbReference type="GO" id="GO:0004523">
    <property type="term" value="F:RNA-DNA hybrid ribonuclease activity"/>
    <property type="evidence" value="ECO:0007669"/>
    <property type="project" value="InterPro"/>
</dbReference>
<dbReference type="SUPFAM" id="SSF56672">
    <property type="entry name" value="DNA/RNA polymerases"/>
    <property type="match status" value="1"/>
</dbReference>
<proteinExistence type="predicted"/>
<name>A0A1S3THL6_VIGRR</name>
<dbReference type="InterPro" id="IPR041588">
    <property type="entry name" value="Integrase_H2C2"/>
</dbReference>
<dbReference type="InterPro" id="IPR041577">
    <property type="entry name" value="RT_RNaseH_2"/>
</dbReference>
<dbReference type="Pfam" id="PF17921">
    <property type="entry name" value="Integrase_H2C2"/>
    <property type="match status" value="1"/>
</dbReference>
<dbReference type="SUPFAM" id="SSF53098">
    <property type="entry name" value="Ribonuclease H-like"/>
    <property type="match status" value="2"/>
</dbReference>
<accession>A0A1S3THL6</accession>
<dbReference type="AlphaFoldDB" id="A0A1S3THL6"/>
<dbReference type="Pfam" id="PF00665">
    <property type="entry name" value="rve"/>
    <property type="match status" value="1"/>
</dbReference>
<organism evidence="3 4">
    <name type="scientific">Vigna radiata var. radiata</name>
    <name type="common">Mung bean</name>
    <name type="synonym">Phaseolus aureus</name>
    <dbReference type="NCBI Taxonomy" id="3916"/>
    <lineage>
        <taxon>Eukaryota</taxon>
        <taxon>Viridiplantae</taxon>
        <taxon>Streptophyta</taxon>
        <taxon>Embryophyta</taxon>
        <taxon>Tracheophyta</taxon>
        <taxon>Spermatophyta</taxon>
        <taxon>Magnoliopsida</taxon>
        <taxon>eudicotyledons</taxon>
        <taxon>Gunneridae</taxon>
        <taxon>Pentapetalae</taxon>
        <taxon>rosids</taxon>
        <taxon>fabids</taxon>
        <taxon>Fabales</taxon>
        <taxon>Fabaceae</taxon>
        <taxon>Papilionoideae</taxon>
        <taxon>50 kb inversion clade</taxon>
        <taxon>NPAAA clade</taxon>
        <taxon>indigoferoid/millettioid clade</taxon>
        <taxon>Phaseoleae</taxon>
        <taxon>Vigna</taxon>
    </lineage>
</organism>
<dbReference type="KEGG" id="vra:106755592"/>
<dbReference type="GO" id="GO:0003676">
    <property type="term" value="F:nucleic acid binding"/>
    <property type="evidence" value="ECO:0007669"/>
    <property type="project" value="InterPro"/>
</dbReference>
<evidence type="ECO:0000259" key="1">
    <source>
        <dbReference type="PROSITE" id="PS50879"/>
    </source>
</evidence>
<reference evidence="3" key="1">
    <citation type="journal article" date="2014" name="Nat. Commun.">
        <title>Genome sequence of mungbean and insights into evolution within Vigna species.</title>
        <authorList>
            <person name="Kang Y.J."/>
            <person name="Kim S.K."/>
            <person name="Kim M.Y."/>
            <person name="Lestari P."/>
            <person name="Kim K.H."/>
            <person name="Ha B.K."/>
            <person name="Jun T.H."/>
            <person name="Hwang W.J."/>
            <person name="Lee T."/>
            <person name="Lee J."/>
            <person name="Shim S."/>
            <person name="Yoon M.Y."/>
            <person name="Jang Y.E."/>
            <person name="Han K.S."/>
            <person name="Taeprayoon P."/>
            <person name="Yoon N."/>
            <person name="Somta P."/>
            <person name="Tanya P."/>
            <person name="Kim K.S."/>
            <person name="Gwag J.G."/>
            <person name="Moon J.K."/>
            <person name="Lee Y.H."/>
            <person name="Park B.S."/>
            <person name="Bombarely A."/>
            <person name="Doyle J.J."/>
            <person name="Jackson S.A."/>
            <person name="Schafleitner R."/>
            <person name="Srinives P."/>
            <person name="Varshney R.K."/>
            <person name="Lee S.H."/>
        </authorList>
    </citation>
    <scope>NUCLEOTIDE SEQUENCE [LARGE SCALE GENOMIC DNA]</scope>
    <source>
        <strain evidence="3">cv. VC1973A</strain>
    </source>
</reference>
<feature type="domain" description="RNase H type-1" evidence="1">
    <location>
        <begin position="129"/>
        <end position="258"/>
    </location>
</feature>
<dbReference type="InterPro" id="IPR036397">
    <property type="entry name" value="RNaseH_sf"/>
</dbReference>
<dbReference type="GO" id="GO:0015074">
    <property type="term" value="P:DNA integration"/>
    <property type="evidence" value="ECO:0007669"/>
    <property type="project" value="InterPro"/>
</dbReference>
<dbReference type="GeneID" id="106755592"/>
<dbReference type="CDD" id="cd09279">
    <property type="entry name" value="RNase_HI_like"/>
    <property type="match status" value="1"/>
</dbReference>
<sequence length="509" mass="56718">MKKGDEAGVWDADCELTFAAVKNLLTNHPVMNRPLPNTELQIYLGVSYEVISAALVQDASEPRLIYFVSRVLQPAETRYQLVEKVALALLHASRRLHPYFQSHQVVVKIDHPVSKILRKPDIAGRMAQSPEGWSLYVDGAAGRASAGAGVVLEGPGGFLIEQSLVFKFKAFNNQAKYEALIAGLALALDMGAQSLTCRTDSQLVVGQMMGEFQVKDDQLLRYFHKASTIAKNFQPFIIKHIPREENARADMLSKLSAGKEKGQLTTVIRQVLTEPSVECMALGAPVGDDWRAEIMKMMVDQDQGVSLKPVEARRLARYVTIGGDLYRRGFSVPLLKCVSPDQAAYVLNELHNGICGLHTRARTLRARALRAGYYWPTMENDAKAFTAKCERCQAHANIPHASPVELRTIVSPWPFAKWGMDIVGPFPPGRAQKKFILVAVDYFTKWVKAEPLATISARQVQSFFWKIICRFGLPQTIVTDNGRQFIDKKLQTFFQGLGIKHITSSVEHP</sequence>
<evidence type="ECO:0000313" key="4">
    <source>
        <dbReference type="RefSeq" id="XP_014493263.1"/>
    </source>
</evidence>
<evidence type="ECO:0000313" key="3">
    <source>
        <dbReference type="Proteomes" id="UP000087766"/>
    </source>
</evidence>
<dbReference type="PROSITE" id="PS50994">
    <property type="entry name" value="INTEGRASE"/>
    <property type="match status" value="1"/>
</dbReference>